<evidence type="ECO:0000313" key="2">
    <source>
        <dbReference type="Proteomes" id="UP000244496"/>
    </source>
</evidence>
<gene>
    <name evidence="1" type="ORF">HYN69_12010</name>
</gene>
<keyword evidence="2" id="KW-1185">Reference proteome</keyword>
<dbReference type="Proteomes" id="UP000244496">
    <property type="component" value="Chromosome"/>
</dbReference>
<dbReference type="KEGG" id="geh:HYN69_12010"/>
<protein>
    <submittedName>
        <fullName evidence="1">Tetratricopeptide repeat protein</fullName>
    </submittedName>
</protein>
<dbReference type="Pfam" id="PF13432">
    <property type="entry name" value="TPR_16"/>
    <property type="match status" value="1"/>
</dbReference>
<name>A0A2S0URE7_9RHOB</name>
<organism evidence="1 2">
    <name type="scientific">Paragemmobacter aquarius</name>
    <dbReference type="NCBI Taxonomy" id="2169400"/>
    <lineage>
        <taxon>Bacteria</taxon>
        <taxon>Pseudomonadati</taxon>
        <taxon>Pseudomonadota</taxon>
        <taxon>Alphaproteobacteria</taxon>
        <taxon>Rhodobacterales</taxon>
        <taxon>Paracoccaceae</taxon>
        <taxon>Paragemmobacter</taxon>
    </lineage>
</organism>
<reference evidence="1 2" key="1">
    <citation type="submission" date="2018-04" db="EMBL/GenBank/DDBJ databases">
        <title>Genome sequencing of Gemmobacter.</title>
        <authorList>
            <person name="Yi H."/>
            <person name="Baek M.-G."/>
        </authorList>
    </citation>
    <scope>NUCLEOTIDE SEQUENCE [LARGE SCALE GENOMIC DNA]</scope>
    <source>
        <strain evidence="1 2">HYN0069</strain>
    </source>
</reference>
<evidence type="ECO:0000313" key="1">
    <source>
        <dbReference type="EMBL" id="AWB50373.1"/>
    </source>
</evidence>
<dbReference type="Gene3D" id="1.25.40.10">
    <property type="entry name" value="Tetratricopeptide repeat domain"/>
    <property type="match status" value="1"/>
</dbReference>
<dbReference type="SUPFAM" id="SSF48452">
    <property type="entry name" value="TPR-like"/>
    <property type="match status" value="1"/>
</dbReference>
<dbReference type="SMART" id="SM00028">
    <property type="entry name" value="TPR"/>
    <property type="match status" value="2"/>
</dbReference>
<proteinExistence type="predicted"/>
<sequence length="136" mass="14709">MASGEYELALRAYYRAAAQQGMNVDILSALGSANLKLGRLGQAEQLLRRATAEDPAFVPALNNLGVVLMEKGQSGEARVIFQQAYALDSGDSDSIRENLRLAIAQSEAALYDTSNEKPAYNLVRRGQGSYVLLSQL</sequence>
<accession>A0A2S0URE7</accession>
<dbReference type="InterPro" id="IPR011990">
    <property type="entry name" value="TPR-like_helical_dom_sf"/>
</dbReference>
<dbReference type="EMBL" id="CP028918">
    <property type="protein sequence ID" value="AWB50373.1"/>
    <property type="molecule type" value="Genomic_DNA"/>
</dbReference>
<dbReference type="AlphaFoldDB" id="A0A2S0URE7"/>
<dbReference type="OrthoDB" id="495305at2"/>
<dbReference type="InterPro" id="IPR019734">
    <property type="entry name" value="TPR_rpt"/>
</dbReference>